<dbReference type="Gene3D" id="2.120.10.30">
    <property type="entry name" value="TolB, C-terminal domain"/>
    <property type="match status" value="1"/>
</dbReference>
<dbReference type="PANTHER" id="PTHR10907:SF47">
    <property type="entry name" value="REGUCALCIN"/>
    <property type="match status" value="1"/>
</dbReference>
<comment type="similarity">
    <text evidence="1">Belongs to the SMP-30/CGR1 family.</text>
</comment>
<evidence type="ECO:0000313" key="5">
    <source>
        <dbReference type="EMBL" id="BBB14605.1"/>
    </source>
</evidence>
<evidence type="ECO:0000256" key="3">
    <source>
        <dbReference type="PIRSR" id="PIRSR605511-2"/>
    </source>
</evidence>
<comment type="cofactor">
    <cofactor evidence="3">
        <name>Zn(2+)</name>
        <dbReference type="ChEBI" id="CHEBI:29105"/>
    </cofactor>
    <text evidence="3">Binds 1 divalent metal cation per subunit.</text>
</comment>
<feature type="binding site" evidence="3">
    <location>
        <position position="5"/>
    </location>
    <ligand>
        <name>a divalent metal cation</name>
        <dbReference type="ChEBI" id="CHEBI:60240"/>
    </ligand>
</feature>
<gene>
    <name evidence="5" type="ORF">RVIR1_00630</name>
</gene>
<dbReference type="Pfam" id="PF08450">
    <property type="entry name" value="SGL"/>
    <property type="match status" value="1"/>
</dbReference>
<dbReference type="SUPFAM" id="SSF63829">
    <property type="entry name" value="Calcium-dependent phosphotriesterase"/>
    <property type="match status" value="1"/>
</dbReference>
<dbReference type="AlphaFoldDB" id="A0A2Z5UU80"/>
<organism evidence="5 6">
    <name type="scientific">Candidatus Rickettsiella viridis</name>
    <dbReference type="NCBI Taxonomy" id="676208"/>
    <lineage>
        <taxon>Bacteria</taxon>
        <taxon>Pseudomonadati</taxon>
        <taxon>Pseudomonadota</taxon>
        <taxon>Gammaproteobacteria</taxon>
        <taxon>Legionellales</taxon>
        <taxon>Coxiellaceae</taxon>
        <taxon>Rickettsiella</taxon>
    </lineage>
</organism>
<dbReference type="PRINTS" id="PR01790">
    <property type="entry name" value="SMP30FAMILY"/>
</dbReference>
<accession>A0A2Z5UU80</accession>
<dbReference type="InterPro" id="IPR011042">
    <property type="entry name" value="6-blade_b-propeller_TolB-like"/>
</dbReference>
<evidence type="ECO:0000313" key="6">
    <source>
        <dbReference type="Proteomes" id="UP000282483"/>
    </source>
</evidence>
<evidence type="ECO:0000259" key="4">
    <source>
        <dbReference type="Pfam" id="PF08450"/>
    </source>
</evidence>
<dbReference type="InterPro" id="IPR005511">
    <property type="entry name" value="SMP-30"/>
</dbReference>
<dbReference type="GO" id="GO:0019853">
    <property type="term" value="P:L-ascorbic acid biosynthetic process"/>
    <property type="evidence" value="ECO:0007669"/>
    <property type="project" value="TreeGrafter"/>
</dbReference>
<sequence>MLLGESPLWHPEQKCLYWVDIVAATLNRLNINNKSVKKFKMPSQIGSIGWRAKGGLIAALSDRFASIDTETGMAQTLALPLKKPPQDMFNDGKCDRQGRFWAATKDIAEESPVGSLYCLDVEGKAMEMANGFTVGNGIAWNLDNSRMYICDSPARQIYEYEFDPIKGQLGAFQVFAQISPSAGFPDGLTVDSEGYIWSCHWDGWQITRYKPTGEIDSVIPMPIPRPTSCCFGGEDLKTLYVTSASVGLSASILADAPQSGQLFALEIGVKGVPEPAYLG</sequence>
<keyword evidence="3" id="KW-0862">Zinc</keyword>
<dbReference type="PANTHER" id="PTHR10907">
    <property type="entry name" value="REGUCALCIN"/>
    <property type="match status" value="1"/>
</dbReference>
<name>A0A2Z5UU80_9COXI</name>
<feature type="domain" description="SMP-30/Gluconolactonase/LRE-like region" evidence="4">
    <location>
        <begin position="3"/>
        <end position="245"/>
    </location>
</feature>
<evidence type="ECO:0000256" key="1">
    <source>
        <dbReference type="ARBA" id="ARBA00008853"/>
    </source>
</evidence>
<dbReference type="GO" id="GO:0004341">
    <property type="term" value="F:gluconolactonase activity"/>
    <property type="evidence" value="ECO:0007669"/>
    <property type="project" value="TreeGrafter"/>
</dbReference>
<dbReference type="InterPro" id="IPR013658">
    <property type="entry name" value="SGL"/>
</dbReference>
<dbReference type="KEGG" id="rvi:RVIR1_00630"/>
<dbReference type="Proteomes" id="UP000282483">
    <property type="component" value="Chromosome"/>
</dbReference>
<reference evidence="5 6" key="1">
    <citation type="submission" date="2017-03" db="EMBL/GenBank/DDBJ databases">
        <title>The genome sequence of Candidatus Rickettsiella viridis.</title>
        <authorList>
            <person name="Nikoh N."/>
            <person name="Tsuchida T."/>
            <person name="Yamaguchi K."/>
            <person name="Maeda T."/>
            <person name="Shigenobu S."/>
            <person name="Fukatsu T."/>
        </authorList>
    </citation>
    <scope>NUCLEOTIDE SEQUENCE [LARGE SCALE GENOMIC DNA]</scope>
    <source>
        <strain evidence="5 6">Ap-RA04</strain>
    </source>
</reference>
<feature type="binding site" evidence="3">
    <location>
        <position position="136"/>
    </location>
    <ligand>
        <name>a divalent metal cation</name>
        <dbReference type="ChEBI" id="CHEBI:60240"/>
    </ligand>
</feature>
<proteinExistence type="inferred from homology"/>
<evidence type="ECO:0000256" key="2">
    <source>
        <dbReference type="PIRSR" id="PIRSR605511-1"/>
    </source>
</evidence>
<dbReference type="GO" id="GO:0005509">
    <property type="term" value="F:calcium ion binding"/>
    <property type="evidence" value="ECO:0007669"/>
    <property type="project" value="TreeGrafter"/>
</dbReference>
<keyword evidence="3" id="KW-0479">Metal-binding</keyword>
<feature type="active site" description="Proton donor/acceptor" evidence="2">
    <location>
        <position position="186"/>
    </location>
</feature>
<feature type="binding site" evidence="3">
    <location>
        <position position="90"/>
    </location>
    <ligand>
        <name>substrate</name>
    </ligand>
</feature>
<protein>
    <submittedName>
        <fullName evidence="5">Gluconolactonase</fullName>
    </submittedName>
</protein>
<dbReference type="EMBL" id="AP018005">
    <property type="protein sequence ID" value="BBB14605.1"/>
    <property type="molecule type" value="Genomic_DNA"/>
</dbReference>
<keyword evidence="6" id="KW-1185">Reference proteome</keyword>
<feature type="binding site" evidence="3">
    <location>
        <position position="186"/>
    </location>
    <ligand>
        <name>a divalent metal cation</name>
        <dbReference type="ChEBI" id="CHEBI:60240"/>
    </ligand>
</feature>